<keyword evidence="1" id="KW-1015">Disulfide bond</keyword>
<dbReference type="SUPFAM" id="SSF57196">
    <property type="entry name" value="EGF/Laminin"/>
    <property type="match status" value="1"/>
</dbReference>
<reference evidence="2" key="1">
    <citation type="submission" date="2020-04" db="EMBL/GenBank/DDBJ databases">
        <authorList>
            <person name="Alioto T."/>
            <person name="Alioto T."/>
            <person name="Gomez Garrido J."/>
        </authorList>
    </citation>
    <scope>NUCLEOTIDE SEQUENCE</scope>
    <source>
        <strain evidence="2">A484AB</strain>
    </source>
</reference>
<evidence type="ECO:0000256" key="1">
    <source>
        <dbReference type="PROSITE-ProRule" id="PRU00076"/>
    </source>
</evidence>
<keyword evidence="1" id="KW-0245">EGF-like domain</keyword>
<keyword evidence="3" id="KW-1185">Reference proteome</keyword>
<dbReference type="SUPFAM" id="SSF81383">
    <property type="entry name" value="F-box domain"/>
    <property type="match status" value="1"/>
</dbReference>
<feature type="disulfide bond" evidence="1">
    <location>
        <begin position="578"/>
        <end position="587"/>
    </location>
</feature>
<protein>
    <submittedName>
        <fullName evidence="2">F-box only 7</fullName>
    </submittedName>
</protein>
<dbReference type="Gene3D" id="1.10.8.10">
    <property type="entry name" value="DNA helicase RuvA subunit, C-terminal domain"/>
    <property type="match status" value="1"/>
</dbReference>
<dbReference type="InterPro" id="IPR015940">
    <property type="entry name" value="UBA"/>
</dbReference>
<dbReference type="Gene3D" id="3.40.1000.30">
    <property type="match status" value="1"/>
</dbReference>
<dbReference type="PANTHER" id="PTHR15537">
    <property type="entry name" value="F-BOX ONLY PROTEIN 7"/>
    <property type="match status" value="1"/>
</dbReference>
<dbReference type="Gene3D" id="1.20.1280.50">
    <property type="match status" value="1"/>
</dbReference>
<dbReference type="PROSITE" id="PS50026">
    <property type="entry name" value="EGF_3"/>
    <property type="match status" value="1"/>
</dbReference>
<dbReference type="InterPro" id="IPR000742">
    <property type="entry name" value="EGF"/>
</dbReference>
<dbReference type="SUPFAM" id="SSF46934">
    <property type="entry name" value="UBA-like"/>
    <property type="match status" value="1"/>
</dbReference>
<name>A0A7D9HJH8_PARCT</name>
<proteinExistence type="predicted"/>
<organism evidence="2 3">
    <name type="scientific">Paramuricea clavata</name>
    <name type="common">Red gorgonian</name>
    <name type="synonym">Violescent sea-whip</name>
    <dbReference type="NCBI Taxonomy" id="317549"/>
    <lineage>
        <taxon>Eukaryota</taxon>
        <taxon>Metazoa</taxon>
        <taxon>Cnidaria</taxon>
        <taxon>Anthozoa</taxon>
        <taxon>Octocorallia</taxon>
        <taxon>Malacalcyonacea</taxon>
        <taxon>Plexauridae</taxon>
        <taxon>Paramuricea</taxon>
    </lineage>
</organism>
<dbReference type="Proteomes" id="UP001152795">
    <property type="component" value="Unassembled WGS sequence"/>
</dbReference>
<dbReference type="SMART" id="SM00256">
    <property type="entry name" value="FBOX"/>
    <property type="match status" value="1"/>
</dbReference>
<dbReference type="Pfam" id="PF12937">
    <property type="entry name" value="F-box-like"/>
    <property type="match status" value="1"/>
</dbReference>
<dbReference type="InterPro" id="IPR021625">
    <property type="entry name" value="PI31_Prot_N"/>
</dbReference>
<gene>
    <name evidence="2" type="ORF">PACLA_8A073779</name>
</gene>
<accession>A0A7D9HJH8</accession>
<dbReference type="AlphaFoldDB" id="A0A7D9HJH8"/>
<evidence type="ECO:0000313" key="3">
    <source>
        <dbReference type="Proteomes" id="UP001152795"/>
    </source>
</evidence>
<dbReference type="PROSITE" id="PS00022">
    <property type="entry name" value="EGF_1"/>
    <property type="match status" value="1"/>
</dbReference>
<dbReference type="GO" id="GO:0019901">
    <property type="term" value="F:protein kinase binding"/>
    <property type="evidence" value="ECO:0007669"/>
    <property type="project" value="InterPro"/>
</dbReference>
<dbReference type="InterPro" id="IPR009060">
    <property type="entry name" value="UBA-like_sf"/>
</dbReference>
<dbReference type="InterPro" id="IPR003609">
    <property type="entry name" value="Pan_app"/>
</dbReference>
<dbReference type="Pfam" id="PF11566">
    <property type="entry name" value="PI31_Prot_N"/>
    <property type="match status" value="1"/>
</dbReference>
<dbReference type="InterPro" id="IPR001810">
    <property type="entry name" value="F-box_dom"/>
</dbReference>
<dbReference type="OrthoDB" id="101791at2759"/>
<dbReference type="Gene3D" id="2.10.25.10">
    <property type="entry name" value="Laminin"/>
    <property type="match status" value="1"/>
</dbReference>
<comment type="caution">
    <text evidence="2">The sequence shown here is derived from an EMBL/GenBank/DDBJ whole genome shotgun (WGS) entry which is preliminary data.</text>
</comment>
<sequence length="755" mass="83284">MKFRVRFGKQRFVVEVHHENGTVENIKEAICNALSIRDTSLIQVSLNGVDVIEENDRSLSSLGLVNGDLVYALSSKPDDSLTSDKNVMMLSQLIDMGFDKESAEHALLQVSYTSIDAAIDIITKSDVTKAQTLHDTSVDDSCNQPSTSGTSNIMDDAHHIVDNVCNPVFCRDGVSTTLEMLYNTAGVKTHHHAVFVLIHALMLESGFCLKNDNESHKTPEGLPVGWNNANVVKLSYIHNLSSSICCQLVFTSLGPFIYAHVWSEETQSNAYEVKLVVSQYIKGDVPLVAGAKSIYKNLHKVSRVVKNNLVHPLLADIQSYLGITSAFSLNGLPPEIQLMILSHLTAASLVSLSATCKAFIVVCSDENLWQFFCQRDFGIESNRENSWKKQYKVLYKRRQQLERDRSEATFFPEFPLGGIPGFNPFLPRVPQILGGPHDLFPDFLTGQPRGAPALRISDPENRSRSVWALACHREEEFVKVEGNLPTISPIKTTTVAARAFCSIECVDFSGCNSFAYLTATGTDNCQLSASADGESTTAVSVVYKKVPAKSVGCSSSPCLNGATCEDVCQAPLYYICHCPSDKQGRDCEWDIACVVEDWSSAFDNPGTYRCSGQTTLMGGFERWDCVELHCLERVTCCPVQVEYSQEDHVCALADWYNSFGTHAWNYCPDGFFVDGFERSDGTTIYHLEKGVCCKPRSAPSHWGHCYAESIETSFDVPYAKVGCQQPLHYIAGIFTHACGEISCMEVLNCCSIAVA</sequence>
<dbReference type="InterPro" id="IPR036047">
    <property type="entry name" value="F-box-like_dom_sf"/>
</dbReference>
<evidence type="ECO:0000313" key="2">
    <source>
        <dbReference type="EMBL" id="CAB3983220.1"/>
    </source>
</evidence>
<dbReference type="InterPro" id="IPR047118">
    <property type="entry name" value="Fbxo7"/>
</dbReference>
<dbReference type="PROSITE" id="PS50948">
    <property type="entry name" value="PAN"/>
    <property type="match status" value="1"/>
</dbReference>
<dbReference type="GO" id="GO:1903599">
    <property type="term" value="P:positive regulation of autophagy of mitochondrion"/>
    <property type="evidence" value="ECO:0007669"/>
    <property type="project" value="TreeGrafter"/>
</dbReference>
<dbReference type="CDD" id="cd22087">
    <property type="entry name" value="F-box_FBXO7"/>
    <property type="match status" value="1"/>
</dbReference>
<dbReference type="PANTHER" id="PTHR15537:SF2">
    <property type="entry name" value="F-BOX ONLY PROTEIN 7"/>
    <property type="match status" value="1"/>
</dbReference>
<dbReference type="EMBL" id="CACRXK020000589">
    <property type="protein sequence ID" value="CAB3983220.1"/>
    <property type="molecule type" value="Genomic_DNA"/>
</dbReference>
<comment type="caution">
    <text evidence="1">Lacks conserved residue(s) required for the propagation of feature annotation.</text>
</comment>
<dbReference type="PROSITE" id="PS50181">
    <property type="entry name" value="FBOX"/>
    <property type="match status" value="1"/>
</dbReference>
<dbReference type="PROSITE" id="PS50030">
    <property type="entry name" value="UBA"/>
    <property type="match status" value="1"/>
</dbReference>